<name>A0A9D2KCP1_9BACT</name>
<sequence>MISFENINEVSAIEKLLHFAGYKLEECPVCGNKIAGREFKKIKCSHCGYVVSWRTCTAFENSKLSASQLLMMFDRFDMNRSDAEVSKELGIFITTVKAWRFVYDEMKSKRSDKGF</sequence>
<accession>A0A9D2KCP1</accession>
<comment type="caution">
    <text evidence="1">The sequence shown here is derived from an EMBL/GenBank/DDBJ whole genome shotgun (WGS) entry which is preliminary data.</text>
</comment>
<reference evidence="1" key="2">
    <citation type="submission" date="2021-04" db="EMBL/GenBank/DDBJ databases">
        <authorList>
            <person name="Gilroy R."/>
        </authorList>
    </citation>
    <scope>NUCLEOTIDE SEQUENCE</scope>
    <source>
        <strain evidence="1">ChiW4-1371</strain>
    </source>
</reference>
<dbReference type="AlphaFoldDB" id="A0A9D2KCP1"/>
<protein>
    <submittedName>
        <fullName evidence="1">DUF2089 domain-containing protein</fullName>
    </submittedName>
</protein>
<dbReference type="Proteomes" id="UP000824176">
    <property type="component" value="Unassembled WGS sequence"/>
</dbReference>
<gene>
    <name evidence="1" type="ORF">H9804_10430</name>
</gene>
<reference evidence="1" key="1">
    <citation type="journal article" date="2021" name="PeerJ">
        <title>Extensive microbial diversity within the chicken gut microbiome revealed by metagenomics and culture.</title>
        <authorList>
            <person name="Gilroy R."/>
            <person name="Ravi A."/>
            <person name="Getino M."/>
            <person name="Pursley I."/>
            <person name="Horton D.L."/>
            <person name="Alikhan N.F."/>
            <person name="Baker D."/>
            <person name="Gharbi K."/>
            <person name="Hall N."/>
            <person name="Watson M."/>
            <person name="Adriaenssens E.M."/>
            <person name="Foster-Nyarko E."/>
            <person name="Jarju S."/>
            <person name="Secka A."/>
            <person name="Antonio M."/>
            <person name="Oren A."/>
            <person name="Chaudhuri R.R."/>
            <person name="La Ragione R."/>
            <person name="Hildebrand F."/>
            <person name="Pallen M.J."/>
        </authorList>
    </citation>
    <scope>NUCLEOTIDE SEQUENCE</scope>
    <source>
        <strain evidence="1">ChiW4-1371</strain>
    </source>
</reference>
<organism evidence="1 2">
    <name type="scientific">Candidatus Mucispirillum faecigallinarum</name>
    <dbReference type="NCBI Taxonomy" id="2838699"/>
    <lineage>
        <taxon>Bacteria</taxon>
        <taxon>Pseudomonadati</taxon>
        <taxon>Deferribacterota</taxon>
        <taxon>Deferribacteres</taxon>
        <taxon>Deferribacterales</taxon>
        <taxon>Mucispirillaceae</taxon>
        <taxon>Mucispirillum</taxon>
    </lineage>
</organism>
<proteinExistence type="predicted"/>
<evidence type="ECO:0000313" key="1">
    <source>
        <dbReference type="EMBL" id="HIZ90351.1"/>
    </source>
</evidence>
<dbReference type="EMBL" id="DXAQ01000155">
    <property type="protein sequence ID" value="HIZ90351.1"/>
    <property type="molecule type" value="Genomic_DNA"/>
</dbReference>
<evidence type="ECO:0000313" key="2">
    <source>
        <dbReference type="Proteomes" id="UP000824176"/>
    </source>
</evidence>